<protein>
    <submittedName>
        <fullName evidence="12">Carboxypeptidase B-like 1</fullName>
    </submittedName>
</protein>
<evidence type="ECO:0000256" key="10">
    <source>
        <dbReference type="SAM" id="SignalP"/>
    </source>
</evidence>
<dbReference type="Pfam" id="PF00246">
    <property type="entry name" value="Peptidase_M14"/>
    <property type="match status" value="1"/>
</dbReference>
<accession>A0A8J5MQ96</accession>
<sequence length="452" mass="51544">MIETWQLLVVVMVLLGTSCGLPSLTPEEIRSLQVPKPVSYSGYKLFRTDVGLVDLPVVDSLDNSDGIDLWSLRKKNPEYEIDLLTPPDAEQKVRGVFNEYNLTYQEVIGDLQRAINLELSEDDAFLWNRPAHPMTWEKYHSVQDMYQYIDYLEAQYSHLVTTEEIGLSYENRSLRVVKISTGPNKPAIWIDGGLHAREWVSPATVMYILHHLTEFSWEEPDLVSNFDWYIMPMANPDGYEYSRLHDRLWRKTRSVNPESPNCVGVDANRNFGFKWSMGGSSQNPCSSTYAGPKPFSEPETRAIRDFILSRKDQLKVFVTIHAYSQMWMLPWSYTLEVSPQYQDMYDVAKLALDGLKTVNGTEYSLGQVTDLLYIASGASGDYAHSVGIPYSYSLELRDLGQYGFILPKEQIEPTGVETYQGIKAMARAVYDKLFPPVQFPISVNEEATVSIE</sequence>
<feature type="signal peptide" evidence="10">
    <location>
        <begin position="1"/>
        <end position="20"/>
    </location>
</feature>
<comment type="similarity">
    <text evidence="2 9">Belongs to the peptidase M14 family.</text>
</comment>
<dbReference type="GO" id="GO:0005615">
    <property type="term" value="C:extracellular space"/>
    <property type="evidence" value="ECO:0007669"/>
    <property type="project" value="TreeGrafter"/>
</dbReference>
<dbReference type="PROSITE" id="PS00132">
    <property type="entry name" value="CARBOXYPEPT_ZN_1"/>
    <property type="match status" value="1"/>
</dbReference>
<dbReference type="AlphaFoldDB" id="A0A8J5MQ96"/>
<evidence type="ECO:0000256" key="7">
    <source>
        <dbReference type="ARBA" id="ARBA00022833"/>
    </source>
</evidence>
<dbReference type="GO" id="GO:0008270">
    <property type="term" value="F:zinc ion binding"/>
    <property type="evidence" value="ECO:0007669"/>
    <property type="project" value="InterPro"/>
</dbReference>
<reference evidence="12" key="1">
    <citation type="journal article" date="2021" name="Sci. Adv.">
        <title>The American lobster genome reveals insights on longevity, neural, and immune adaptations.</title>
        <authorList>
            <person name="Polinski J.M."/>
            <person name="Zimin A.V."/>
            <person name="Clark K.F."/>
            <person name="Kohn A.B."/>
            <person name="Sadowski N."/>
            <person name="Timp W."/>
            <person name="Ptitsyn A."/>
            <person name="Khanna P."/>
            <person name="Romanova D.Y."/>
            <person name="Williams P."/>
            <person name="Greenwood S.J."/>
            <person name="Moroz L.L."/>
            <person name="Walt D.R."/>
            <person name="Bodnar A.G."/>
        </authorList>
    </citation>
    <scope>NUCLEOTIDE SEQUENCE</scope>
    <source>
        <strain evidence="12">GMGI-L3</strain>
    </source>
</reference>
<evidence type="ECO:0000256" key="4">
    <source>
        <dbReference type="ARBA" id="ARBA00022670"/>
    </source>
</evidence>
<comment type="cofactor">
    <cofactor evidence="1">
        <name>Zn(2+)</name>
        <dbReference type="ChEBI" id="CHEBI:29105"/>
    </cofactor>
</comment>
<gene>
    <name evidence="12" type="primary">Cpb1-L1</name>
    <name evidence="12" type="ORF">Hamer_G004157</name>
</gene>
<dbReference type="PANTHER" id="PTHR11705:SF91">
    <property type="entry name" value="FI01817P-RELATED"/>
    <property type="match status" value="1"/>
</dbReference>
<evidence type="ECO:0000259" key="11">
    <source>
        <dbReference type="PROSITE" id="PS52035"/>
    </source>
</evidence>
<keyword evidence="7" id="KW-0862">Zinc</keyword>
<keyword evidence="5" id="KW-0479">Metal-binding</keyword>
<evidence type="ECO:0000256" key="2">
    <source>
        <dbReference type="ARBA" id="ARBA00005988"/>
    </source>
</evidence>
<evidence type="ECO:0000256" key="8">
    <source>
        <dbReference type="ARBA" id="ARBA00023049"/>
    </source>
</evidence>
<keyword evidence="4" id="KW-0645">Protease</keyword>
<feature type="chain" id="PRO_5035265726" evidence="10">
    <location>
        <begin position="21"/>
        <end position="452"/>
    </location>
</feature>
<dbReference type="InterPro" id="IPR000834">
    <property type="entry name" value="Peptidase_M14"/>
</dbReference>
<evidence type="ECO:0000313" key="12">
    <source>
        <dbReference type="EMBL" id="KAG7159517.1"/>
    </source>
</evidence>
<dbReference type="OrthoDB" id="3626597at2759"/>
<dbReference type="Pfam" id="PF02244">
    <property type="entry name" value="Propep_M14"/>
    <property type="match status" value="1"/>
</dbReference>
<feature type="active site" description="Proton donor/acceptor" evidence="9">
    <location>
        <position position="395"/>
    </location>
</feature>
<dbReference type="SMART" id="SM00631">
    <property type="entry name" value="Zn_pept"/>
    <property type="match status" value="1"/>
</dbReference>
<evidence type="ECO:0000313" key="13">
    <source>
        <dbReference type="Proteomes" id="UP000747542"/>
    </source>
</evidence>
<comment type="caution">
    <text evidence="12">The sequence shown here is derived from an EMBL/GenBank/DDBJ whole genome shotgun (WGS) entry which is preliminary data.</text>
</comment>
<organism evidence="12 13">
    <name type="scientific">Homarus americanus</name>
    <name type="common">American lobster</name>
    <dbReference type="NCBI Taxonomy" id="6706"/>
    <lineage>
        <taxon>Eukaryota</taxon>
        <taxon>Metazoa</taxon>
        <taxon>Ecdysozoa</taxon>
        <taxon>Arthropoda</taxon>
        <taxon>Crustacea</taxon>
        <taxon>Multicrustacea</taxon>
        <taxon>Malacostraca</taxon>
        <taxon>Eumalacostraca</taxon>
        <taxon>Eucarida</taxon>
        <taxon>Decapoda</taxon>
        <taxon>Pleocyemata</taxon>
        <taxon>Astacidea</taxon>
        <taxon>Nephropoidea</taxon>
        <taxon>Nephropidae</taxon>
        <taxon>Homarus</taxon>
    </lineage>
</organism>
<dbReference type="PROSITE" id="PS00133">
    <property type="entry name" value="CARBOXYPEPT_ZN_2"/>
    <property type="match status" value="1"/>
</dbReference>
<evidence type="ECO:0000256" key="5">
    <source>
        <dbReference type="ARBA" id="ARBA00022723"/>
    </source>
</evidence>
<keyword evidence="8" id="KW-0482">Metalloprotease</keyword>
<dbReference type="GO" id="GO:0006508">
    <property type="term" value="P:proteolysis"/>
    <property type="evidence" value="ECO:0007669"/>
    <property type="project" value="UniProtKB-KW"/>
</dbReference>
<evidence type="ECO:0000256" key="1">
    <source>
        <dbReference type="ARBA" id="ARBA00001947"/>
    </source>
</evidence>
<dbReference type="InterPro" id="IPR003146">
    <property type="entry name" value="M14A_act_pep"/>
</dbReference>
<dbReference type="PANTHER" id="PTHR11705">
    <property type="entry name" value="PROTEASE FAMILY M14 CARBOXYPEPTIDASE A,B"/>
    <property type="match status" value="1"/>
</dbReference>
<proteinExistence type="inferred from homology"/>
<dbReference type="FunFam" id="3.40.630.10:FF:000001">
    <property type="entry name" value="Carboxypeptidase B"/>
    <property type="match status" value="1"/>
</dbReference>
<evidence type="ECO:0000256" key="9">
    <source>
        <dbReference type="PROSITE-ProRule" id="PRU01379"/>
    </source>
</evidence>
<keyword evidence="6" id="KW-0378">Hydrolase</keyword>
<dbReference type="EMBL" id="JAHLQT010033114">
    <property type="protein sequence ID" value="KAG7159517.1"/>
    <property type="molecule type" value="Genomic_DNA"/>
</dbReference>
<evidence type="ECO:0000256" key="6">
    <source>
        <dbReference type="ARBA" id="ARBA00022801"/>
    </source>
</evidence>
<keyword evidence="13" id="KW-1185">Reference proteome</keyword>
<dbReference type="InterPro" id="IPR057246">
    <property type="entry name" value="CARBOXYPEPT_ZN_1"/>
</dbReference>
<dbReference type="InterPro" id="IPR057247">
    <property type="entry name" value="CARBOXYPEPT_ZN_2"/>
</dbReference>
<keyword evidence="3 12" id="KW-0121">Carboxypeptidase</keyword>
<dbReference type="CDD" id="cd03860">
    <property type="entry name" value="M14_CP_A-B_like"/>
    <property type="match status" value="1"/>
</dbReference>
<dbReference type="PROSITE" id="PS52035">
    <property type="entry name" value="PEPTIDASE_M14"/>
    <property type="match status" value="1"/>
</dbReference>
<dbReference type="GO" id="GO:0004181">
    <property type="term" value="F:metallocarboxypeptidase activity"/>
    <property type="evidence" value="ECO:0007669"/>
    <property type="project" value="InterPro"/>
</dbReference>
<dbReference type="Proteomes" id="UP000747542">
    <property type="component" value="Unassembled WGS sequence"/>
</dbReference>
<feature type="domain" description="Peptidase M14" evidence="11">
    <location>
        <begin position="138"/>
        <end position="429"/>
    </location>
</feature>
<evidence type="ECO:0000256" key="3">
    <source>
        <dbReference type="ARBA" id="ARBA00022645"/>
    </source>
</evidence>
<name>A0A8J5MQ96_HOMAM</name>
<keyword evidence="10" id="KW-0732">Signal</keyword>